<dbReference type="GO" id="GO:0016787">
    <property type="term" value="F:hydrolase activity"/>
    <property type="evidence" value="ECO:0007669"/>
    <property type="project" value="UniProtKB-KW"/>
</dbReference>
<protein>
    <submittedName>
        <fullName evidence="2">Alpha/beta hydrolase</fullName>
    </submittedName>
</protein>
<proteinExistence type="predicted"/>
<evidence type="ECO:0000259" key="1">
    <source>
        <dbReference type="Pfam" id="PF00561"/>
    </source>
</evidence>
<dbReference type="PANTHER" id="PTHR43798">
    <property type="entry name" value="MONOACYLGLYCEROL LIPASE"/>
    <property type="match status" value="1"/>
</dbReference>
<organism evidence="2 3">
    <name type="scientific">Zarconia navalis LEGE 11467</name>
    <dbReference type="NCBI Taxonomy" id="1828826"/>
    <lineage>
        <taxon>Bacteria</taxon>
        <taxon>Bacillati</taxon>
        <taxon>Cyanobacteriota</taxon>
        <taxon>Cyanophyceae</taxon>
        <taxon>Oscillatoriophycideae</taxon>
        <taxon>Oscillatoriales</taxon>
        <taxon>Oscillatoriales incertae sedis</taxon>
        <taxon>Zarconia</taxon>
        <taxon>Zarconia navalis</taxon>
    </lineage>
</organism>
<dbReference type="RefSeq" id="WP_264320999.1">
    <property type="nucleotide sequence ID" value="NZ_JADEXN010000115.1"/>
</dbReference>
<dbReference type="AlphaFoldDB" id="A0A928VYR6"/>
<dbReference type="SUPFAM" id="SSF53474">
    <property type="entry name" value="alpha/beta-Hydrolases"/>
    <property type="match status" value="1"/>
</dbReference>
<sequence>MILKNPDNTETYYQTLGNRSAKTLVLLHGIGADCGMWQPQMKKYANRGYHLLVPDLFGHGRSSKLSHITLSDWHNQINWLLERHDIKKCTLIGVSMGGVITQSFVVNYLDKVEKAIVVDSFSELKTYKEKLLGFSAVVGFNLFKFLGKKFLSKGMELNYSQSYAQPARDYFQKVSLNLDLNQMILARKAINKIDDLEKLKSITLPTLVIVGAQLGQWFIEVNRKIANSLPNSQFVILENSIDPSNLVNPVEFDRYVLEFLQRESLDSPT</sequence>
<name>A0A928VYR6_9CYAN</name>
<dbReference type="Pfam" id="PF00561">
    <property type="entry name" value="Abhydrolase_1"/>
    <property type="match status" value="1"/>
</dbReference>
<reference evidence="2" key="1">
    <citation type="submission" date="2020-10" db="EMBL/GenBank/DDBJ databases">
        <authorList>
            <person name="Castelo-Branco R."/>
            <person name="Eusebio N."/>
            <person name="Adriana R."/>
            <person name="Vieira A."/>
            <person name="Brugerolle De Fraissinette N."/>
            <person name="Rezende De Castro R."/>
            <person name="Schneider M.P."/>
            <person name="Vasconcelos V."/>
            <person name="Leao P.N."/>
        </authorList>
    </citation>
    <scope>NUCLEOTIDE SEQUENCE</scope>
    <source>
        <strain evidence="2">LEGE 11467</strain>
    </source>
</reference>
<dbReference type="PANTHER" id="PTHR43798:SF33">
    <property type="entry name" value="HYDROLASE, PUTATIVE (AFU_ORTHOLOGUE AFUA_2G14860)-RELATED"/>
    <property type="match status" value="1"/>
</dbReference>
<evidence type="ECO:0000313" key="3">
    <source>
        <dbReference type="Proteomes" id="UP000621799"/>
    </source>
</evidence>
<comment type="caution">
    <text evidence="2">The sequence shown here is derived from an EMBL/GenBank/DDBJ whole genome shotgun (WGS) entry which is preliminary data.</text>
</comment>
<dbReference type="InterPro" id="IPR000073">
    <property type="entry name" value="AB_hydrolase_1"/>
</dbReference>
<dbReference type="InterPro" id="IPR029058">
    <property type="entry name" value="AB_hydrolase_fold"/>
</dbReference>
<evidence type="ECO:0000313" key="2">
    <source>
        <dbReference type="EMBL" id="MBE9040756.1"/>
    </source>
</evidence>
<keyword evidence="3" id="KW-1185">Reference proteome</keyword>
<accession>A0A928VYR6</accession>
<dbReference type="EMBL" id="JADEXN010000115">
    <property type="protein sequence ID" value="MBE9040756.1"/>
    <property type="molecule type" value="Genomic_DNA"/>
</dbReference>
<feature type="domain" description="AB hydrolase-1" evidence="1">
    <location>
        <begin position="23"/>
        <end position="180"/>
    </location>
</feature>
<dbReference type="InterPro" id="IPR050266">
    <property type="entry name" value="AB_hydrolase_sf"/>
</dbReference>
<keyword evidence="2" id="KW-0378">Hydrolase</keyword>
<dbReference type="Gene3D" id="3.40.50.1820">
    <property type="entry name" value="alpha/beta hydrolase"/>
    <property type="match status" value="1"/>
</dbReference>
<gene>
    <name evidence="2" type="ORF">IQ235_08190</name>
</gene>
<dbReference type="Proteomes" id="UP000621799">
    <property type="component" value="Unassembled WGS sequence"/>
</dbReference>
<dbReference type="GO" id="GO:0016020">
    <property type="term" value="C:membrane"/>
    <property type="evidence" value="ECO:0007669"/>
    <property type="project" value="TreeGrafter"/>
</dbReference>
<dbReference type="PRINTS" id="PR00111">
    <property type="entry name" value="ABHYDROLASE"/>
</dbReference>